<evidence type="ECO:0000313" key="12">
    <source>
        <dbReference type="Proteomes" id="UP000503004"/>
    </source>
</evidence>
<evidence type="ECO:0000256" key="4">
    <source>
        <dbReference type="ARBA" id="ARBA00022692"/>
    </source>
</evidence>
<feature type="domain" description="Sodium/calcium exchanger membrane region" evidence="10">
    <location>
        <begin position="207"/>
        <end position="344"/>
    </location>
</feature>
<dbReference type="GO" id="GO:0012505">
    <property type="term" value="C:endomembrane system"/>
    <property type="evidence" value="ECO:0007669"/>
    <property type="project" value="UniProtKB-SubCell"/>
</dbReference>
<dbReference type="PANTHER" id="PTHR31503:SF22">
    <property type="entry name" value="VACUOLAR CALCIUM ION TRANSPORTER"/>
    <property type="match status" value="1"/>
</dbReference>
<dbReference type="GO" id="GO:0016020">
    <property type="term" value="C:membrane"/>
    <property type="evidence" value="ECO:0007669"/>
    <property type="project" value="InterPro"/>
</dbReference>
<dbReference type="InterPro" id="IPR004798">
    <property type="entry name" value="CAX-like"/>
</dbReference>
<evidence type="ECO:0000256" key="2">
    <source>
        <dbReference type="ARBA" id="ARBA00022448"/>
    </source>
</evidence>
<sequence length="355" mass="37575">MNLNWLLALIPVAIALNWYHADPILVFLCSALSIVPLAGLMEKATDALSDYLGPTYGGLVNATMGNAPELIIGISALRNGLIDILKASIAGSIMGTLLFGMGLSLLAGGLRKPRQSFDSEMVSVNGALLMLGTFGLVIPAVFKFGAKPDQEISLEISVVLFLVYLASMIYTLVTHRPAVGAAAVKAELEEKGESSKDERPAWSRNTAFWVLGGVAIVLAVVSDALTDSIDDAADAIGLTPVFAGVFLLSIVGNVAQFMNSTSFAYRNQMTLALSVNLGATTQLVLLVAPVLVIAGNLMGMNMDLLFTQFELVGIILSVMVARNLLGDHTSTWLEGVMLIGVYMMLGIGFFYAPSP</sequence>
<dbReference type="NCBIfam" id="TIGR00378">
    <property type="entry name" value="cax"/>
    <property type="match status" value="1"/>
</dbReference>
<evidence type="ECO:0000256" key="5">
    <source>
        <dbReference type="ARBA" id="ARBA00022837"/>
    </source>
</evidence>
<dbReference type="InterPro" id="IPR004837">
    <property type="entry name" value="NaCa_Exmemb"/>
</dbReference>
<dbReference type="Gene3D" id="1.20.1420.30">
    <property type="entry name" value="NCX, central ion-binding region"/>
    <property type="match status" value="1"/>
</dbReference>
<dbReference type="Proteomes" id="UP000503004">
    <property type="component" value="Chromosome"/>
</dbReference>
<dbReference type="KEGG" id="metu:GNH96_13360"/>
<evidence type="ECO:0000256" key="9">
    <source>
        <dbReference type="RuleBase" id="RU365028"/>
    </source>
</evidence>
<name>A0A858QAZ6_9GAMM</name>
<dbReference type="RefSeq" id="WP_169604131.1">
    <property type="nucleotide sequence ID" value="NZ_CP046565.1"/>
</dbReference>
<dbReference type="InterPro" id="IPR044880">
    <property type="entry name" value="NCX_ion-bd_dom_sf"/>
</dbReference>
<comment type="similarity">
    <text evidence="9">Belongs to the Ca(2+):cation antiporter (CaCA) (TC 2.A.19) family.</text>
</comment>
<dbReference type="EMBL" id="CP046565">
    <property type="protein sequence ID" value="QJD30856.1"/>
    <property type="molecule type" value="Genomic_DNA"/>
</dbReference>
<feature type="transmembrane region" description="Helical" evidence="9">
    <location>
        <begin position="206"/>
        <end position="225"/>
    </location>
</feature>
<keyword evidence="9" id="KW-0050">Antiport</keyword>
<accession>A0A858QAZ6</accession>
<feature type="transmembrane region" description="Helical" evidence="9">
    <location>
        <begin position="154"/>
        <end position="173"/>
    </location>
</feature>
<keyword evidence="2 9" id="KW-0813">Transport</keyword>
<evidence type="ECO:0000256" key="8">
    <source>
        <dbReference type="ARBA" id="ARBA00023136"/>
    </source>
</evidence>
<keyword evidence="5 9" id="KW-0106">Calcium</keyword>
<comment type="caution">
    <text evidence="9">Lacks conserved residue(s) required for the propagation of feature annotation.</text>
</comment>
<comment type="function">
    <text evidence="9">Ca(+)/H(+) antiporter that extrudes calcium in exchange for external protons.</text>
</comment>
<feature type="transmembrane region" description="Helical" evidence="9">
    <location>
        <begin position="237"/>
        <end position="258"/>
    </location>
</feature>
<comment type="subcellular location">
    <subcellularLocation>
        <location evidence="1">Endomembrane system</location>
        <topology evidence="1">Multi-pass membrane protein</topology>
    </subcellularLocation>
</comment>
<feature type="transmembrane region" description="Helical" evidence="9">
    <location>
        <begin position="332"/>
        <end position="352"/>
    </location>
</feature>
<feature type="transmembrane region" description="Helical" evidence="9">
    <location>
        <begin position="270"/>
        <end position="293"/>
    </location>
</feature>
<keyword evidence="6 9" id="KW-1133">Transmembrane helix</keyword>
<feature type="transmembrane region" description="Helical" evidence="9">
    <location>
        <begin position="89"/>
        <end position="110"/>
    </location>
</feature>
<dbReference type="PANTHER" id="PTHR31503">
    <property type="entry name" value="VACUOLAR CALCIUM ION TRANSPORTER"/>
    <property type="match status" value="1"/>
</dbReference>
<evidence type="ECO:0000256" key="1">
    <source>
        <dbReference type="ARBA" id="ARBA00004127"/>
    </source>
</evidence>
<keyword evidence="8 9" id="KW-0472">Membrane</keyword>
<protein>
    <recommendedName>
        <fullName evidence="9">Ca(2+)/H(+) antiporter</fullName>
    </recommendedName>
</protein>
<evidence type="ECO:0000256" key="6">
    <source>
        <dbReference type="ARBA" id="ARBA00022989"/>
    </source>
</evidence>
<keyword evidence="3 9" id="KW-0109">Calcium transport</keyword>
<gene>
    <name evidence="11" type="primary">cax</name>
    <name evidence="11" type="ORF">GNH96_13360</name>
</gene>
<evidence type="ECO:0000313" key="11">
    <source>
        <dbReference type="EMBL" id="QJD30856.1"/>
    </source>
</evidence>
<keyword evidence="12" id="KW-1185">Reference proteome</keyword>
<feature type="domain" description="Sodium/calcium exchanger membrane region" evidence="10">
    <location>
        <begin position="24"/>
        <end position="172"/>
    </location>
</feature>
<feature type="transmembrane region" description="Helical" evidence="9">
    <location>
        <begin position="122"/>
        <end position="142"/>
    </location>
</feature>
<dbReference type="GO" id="GO:0015369">
    <property type="term" value="F:calcium:proton antiporter activity"/>
    <property type="evidence" value="ECO:0007669"/>
    <property type="project" value="UniProtKB-UniRule"/>
</dbReference>
<keyword evidence="7 9" id="KW-0406">Ion transport</keyword>
<organism evidence="11 12">
    <name type="scientific">Methylococcus geothermalis</name>
    <dbReference type="NCBI Taxonomy" id="2681310"/>
    <lineage>
        <taxon>Bacteria</taxon>
        <taxon>Pseudomonadati</taxon>
        <taxon>Pseudomonadota</taxon>
        <taxon>Gammaproteobacteria</taxon>
        <taxon>Methylococcales</taxon>
        <taxon>Methylococcaceae</taxon>
        <taxon>Methylococcus</taxon>
    </lineage>
</organism>
<proteinExistence type="inferred from homology"/>
<keyword evidence="4 9" id="KW-0812">Transmembrane</keyword>
<dbReference type="GO" id="GO:0006874">
    <property type="term" value="P:intracellular calcium ion homeostasis"/>
    <property type="evidence" value="ECO:0007669"/>
    <property type="project" value="TreeGrafter"/>
</dbReference>
<dbReference type="InterPro" id="IPR004713">
    <property type="entry name" value="CaH_exchang"/>
</dbReference>
<reference evidence="12" key="1">
    <citation type="submission" date="2019-12" db="EMBL/GenBank/DDBJ databases">
        <authorList>
            <person name="Awala S.I."/>
            <person name="Rhee S.K."/>
        </authorList>
    </citation>
    <scope>NUCLEOTIDE SEQUENCE [LARGE SCALE GENOMIC DNA]</scope>
    <source>
        <strain evidence="12">IM1</strain>
    </source>
</reference>
<dbReference type="Pfam" id="PF01699">
    <property type="entry name" value="Na_Ca_ex"/>
    <property type="match status" value="2"/>
</dbReference>
<dbReference type="AlphaFoldDB" id="A0A858QAZ6"/>
<evidence type="ECO:0000259" key="10">
    <source>
        <dbReference type="Pfam" id="PF01699"/>
    </source>
</evidence>
<evidence type="ECO:0000256" key="7">
    <source>
        <dbReference type="ARBA" id="ARBA00023065"/>
    </source>
</evidence>
<evidence type="ECO:0000256" key="3">
    <source>
        <dbReference type="ARBA" id="ARBA00022568"/>
    </source>
</evidence>
<feature type="transmembrane region" description="Helical" evidence="9">
    <location>
        <begin position="305"/>
        <end position="325"/>
    </location>
</feature>